<accession>A0A6L9QLT0</accession>
<protein>
    <submittedName>
        <fullName evidence="2">Sensor histidine kinase</fullName>
    </submittedName>
</protein>
<dbReference type="AlphaFoldDB" id="A0A6L9QLT0"/>
<evidence type="ECO:0000313" key="2">
    <source>
        <dbReference type="EMBL" id="NEA26315.1"/>
    </source>
</evidence>
<feature type="transmembrane region" description="Helical" evidence="1">
    <location>
        <begin position="12"/>
        <end position="32"/>
    </location>
</feature>
<gene>
    <name evidence="2" type="ORF">G3I70_28035</name>
</gene>
<proteinExistence type="predicted"/>
<comment type="caution">
    <text evidence="2">The sequence shown here is derived from an EMBL/GenBank/DDBJ whole genome shotgun (WGS) entry which is preliminary data.</text>
</comment>
<dbReference type="Proteomes" id="UP000475532">
    <property type="component" value="Unassembled WGS sequence"/>
</dbReference>
<feature type="non-terminal residue" evidence="2">
    <location>
        <position position="147"/>
    </location>
</feature>
<keyword evidence="2" id="KW-0808">Transferase</keyword>
<dbReference type="EMBL" id="JAAGLI010000747">
    <property type="protein sequence ID" value="NEA26315.1"/>
    <property type="molecule type" value="Genomic_DNA"/>
</dbReference>
<evidence type="ECO:0000256" key="1">
    <source>
        <dbReference type="SAM" id="Phobius"/>
    </source>
</evidence>
<sequence>MHLIRRLTTRQDALIAAAALAGGLLMLAAHGYSTWAPGWDPSRWVRLVPLLGLCAAMLLRRTAPLTGLALATPFNFADVAFGPSIATAMIYGDALYAASLYGRRRTAEWLLGATVAASLAVMAGVAIALRGVAVGVVAGAVAGLVWV</sequence>
<keyword evidence="1" id="KW-0472">Membrane</keyword>
<name>A0A6L9QLT0_9ACTN</name>
<evidence type="ECO:0000313" key="3">
    <source>
        <dbReference type="Proteomes" id="UP000475532"/>
    </source>
</evidence>
<keyword evidence="2" id="KW-0418">Kinase</keyword>
<organism evidence="2 3">
    <name type="scientific">Actinomadura bangladeshensis</name>
    <dbReference type="NCBI Taxonomy" id="453573"/>
    <lineage>
        <taxon>Bacteria</taxon>
        <taxon>Bacillati</taxon>
        <taxon>Actinomycetota</taxon>
        <taxon>Actinomycetes</taxon>
        <taxon>Streptosporangiales</taxon>
        <taxon>Thermomonosporaceae</taxon>
        <taxon>Actinomadura</taxon>
    </lineage>
</organism>
<feature type="transmembrane region" description="Helical" evidence="1">
    <location>
        <begin position="109"/>
        <end position="142"/>
    </location>
</feature>
<dbReference type="GO" id="GO:0016301">
    <property type="term" value="F:kinase activity"/>
    <property type="evidence" value="ECO:0007669"/>
    <property type="project" value="UniProtKB-KW"/>
</dbReference>
<reference evidence="2 3" key="1">
    <citation type="submission" date="2020-01" db="EMBL/GenBank/DDBJ databases">
        <title>Insect and environment-associated Actinomycetes.</title>
        <authorList>
            <person name="Currrie C."/>
            <person name="Chevrette M."/>
            <person name="Carlson C."/>
            <person name="Stubbendieck R."/>
            <person name="Wendt-Pienkowski E."/>
        </authorList>
    </citation>
    <scope>NUCLEOTIDE SEQUENCE [LARGE SCALE GENOMIC DNA]</scope>
    <source>
        <strain evidence="2 3">SID10258</strain>
    </source>
</reference>
<keyword evidence="1" id="KW-0812">Transmembrane</keyword>
<keyword evidence="1" id="KW-1133">Transmembrane helix</keyword>